<evidence type="ECO:0000256" key="12">
    <source>
        <dbReference type="ARBA" id="ARBA00023098"/>
    </source>
</evidence>
<evidence type="ECO:0000256" key="1">
    <source>
        <dbReference type="ARBA" id="ARBA00000111"/>
    </source>
</evidence>
<evidence type="ECO:0000256" key="5">
    <source>
        <dbReference type="ARBA" id="ARBA00022452"/>
    </source>
</evidence>
<evidence type="ECO:0000256" key="16">
    <source>
        <dbReference type="PIRSR" id="PIRSR603187-2"/>
    </source>
</evidence>
<dbReference type="GO" id="GO:0016042">
    <property type="term" value="P:lipid catabolic process"/>
    <property type="evidence" value="ECO:0007669"/>
    <property type="project" value="UniProtKB-KW"/>
</dbReference>
<keyword evidence="6" id="KW-0812">Transmembrane</keyword>
<keyword evidence="9 17" id="KW-0378">Hydrolase</keyword>
<dbReference type="InterPro" id="IPR003187">
    <property type="entry name" value="PLipase_A1"/>
</dbReference>
<dbReference type="GO" id="GO:0046872">
    <property type="term" value="F:metal ion binding"/>
    <property type="evidence" value="ECO:0007669"/>
    <property type="project" value="UniProtKB-KW"/>
</dbReference>
<name>A0A081RKB1_SPHCR</name>
<comment type="subcellular location">
    <subcellularLocation>
        <location evidence="17">Cell outer membrane</location>
        <topology evidence="17">Multi-pass membrane protein</topology>
    </subcellularLocation>
    <text evidence="17">One of the very few enzymes located there.</text>
</comment>
<organism evidence="19 20">
    <name type="scientific">Sphingobium chlorophenolicum</name>
    <dbReference type="NCBI Taxonomy" id="46429"/>
    <lineage>
        <taxon>Bacteria</taxon>
        <taxon>Pseudomonadati</taxon>
        <taxon>Pseudomonadota</taxon>
        <taxon>Alphaproteobacteria</taxon>
        <taxon>Sphingomonadales</taxon>
        <taxon>Sphingomonadaceae</taxon>
        <taxon>Sphingobium</taxon>
    </lineage>
</organism>
<dbReference type="eggNOG" id="COG2829">
    <property type="taxonomic scope" value="Bacteria"/>
</dbReference>
<evidence type="ECO:0000256" key="18">
    <source>
        <dbReference type="SAM" id="MobiDB-lite"/>
    </source>
</evidence>
<evidence type="ECO:0000313" key="19">
    <source>
        <dbReference type="EMBL" id="KEQ55634.1"/>
    </source>
</evidence>
<dbReference type="EMBL" id="JFHR01000001">
    <property type="protein sequence ID" value="KEQ55634.1"/>
    <property type="molecule type" value="Genomic_DNA"/>
</dbReference>
<feature type="active site" description="Nucleophile" evidence="15">
    <location>
        <position position="272"/>
    </location>
</feature>
<comment type="subunit">
    <text evidence="4 17">Homodimer; dimerization is reversible, and the dimeric form is the active one.</text>
</comment>
<keyword evidence="13" id="KW-0472">Membrane</keyword>
<dbReference type="EC" id="3.1.1.4" evidence="17"/>
<dbReference type="SUPFAM" id="SSF56931">
    <property type="entry name" value="Outer membrane phospholipase A (OMPLA)"/>
    <property type="match status" value="1"/>
</dbReference>
<comment type="catalytic activity">
    <reaction evidence="2 17">
        <text>a 1,2-diacyl-sn-glycero-3-phosphocholine + H2O = a 1-acyl-sn-glycero-3-phosphocholine + a fatty acid + H(+)</text>
        <dbReference type="Rhea" id="RHEA:15801"/>
        <dbReference type="ChEBI" id="CHEBI:15377"/>
        <dbReference type="ChEBI" id="CHEBI:15378"/>
        <dbReference type="ChEBI" id="CHEBI:28868"/>
        <dbReference type="ChEBI" id="CHEBI:57643"/>
        <dbReference type="ChEBI" id="CHEBI:58168"/>
        <dbReference type="EC" id="3.1.1.4"/>
    </reaction>
</comment>
<keyword evidence="8 17" id="KW-0732">Signal</keyword>
<proteinExistence type="inferred from homology"/>
<dbReference type="GO" id="GO:0008970">
    <property type="term" value="F:phospholipase A1 activity"/>
    <property type="evidence" value="ECO:0007669"/>
    <property type="project" value="UniProtKB-EC"/>
</dbReference>
<feature type="active site" description="Proton acceptor" evidence="15">
    <location>
        <position position="270"/>
    </location>
</feature>
<reference evidence="19 20" key="1">
    <citation type="submission" date="2014-02" db="EMBL/GenBank/DDBJ databases">
        <title>Whole genome sequence of Sphingobium chlorophenolicum NBRC 16172.</title>
        <authorList>
            <person name="Gan H.M."/>
            <person name="Gan H.Y."/>
            <person name="Chew T.H."/>
            <person name="Savka M.A."/>
        </authorList>
    </citation>
    <scope>NUCLEOTIDE SEQUENCE [LARGE SCALE GENOMIC DNA]</scope>
    <source>
        <strain evidence="19 20">NBRC 16172</strain>
    </source>
</reference>
<evidence type="ECO:0000256" key="6">
    <source>
        <dbReference type="ARBA" id="ARBA00022692"/>
    </source>
</evidence>
<dbReference type="GO" id="GO:0004623">
    <property type="term" value="F:phospholipase A2 activity"/>
    <property type="evidence" value="ECO:0007669"/>
    <property type="project" value="UniProtKB-EC"/>
</dbReference>
<dbReference type="InterPro" id="IPR036541">
    <property type="entry name" value="PLipase_A1_sf"/>
</dbReference>
<evidence type="ECO:0000256" key="15">
    <source>
        <dbReference type="PIRSR" id="PIRSR603187-1"/>
    </source>
</evidence>
<dbReference type="RefSeq" id="WP_030090399.1">
    <property type="nucleotide sequence ID" value="NZ_JFHR01000001.1"/>
</dbReference>
<accession>A0A081RKB1</accession>
<evidence type="ECO:0000256" key="7">
    <source>
        <dbReference type="ARBA" id="ARBA00022723"/>
    </source>
</evidence>
<feature type="binding site" description="in dimeric form" evidence="16">
    <location>
        <position position="275"/>
    </location>
    <ligand>
        <name>Ca(2+)</name>
        <dbReference type="ChEBI" id="CHEBI:29108"/>
        <label>1</label>
    </ligand>
</feature>
<comment type="catalytic activity">
    <reaction evidence="1 17">
        <text>a 1,2-diacyl-sn-glycero-3-phosphocholine + H2O = a 2-acyl-sn-glycero-3-phosphocholine + a fatty acid + H(+)</text>
        <dbReference type="Rhea" id="RHEA:18689"/>
        <dbReference type="ChEBI" id="CHEBI:15377"/>
        <dbReference type="ChEBI" id="CHEBI:15378"/>
        <dbReference type="ChEBI" id="CHEBI:28868"/>
        <dbReference type="ChEBI" id="CHEBI:57643"/>
        <dbReference type="ChEBI" id="CHEBI:57875"/>
        <dbReference type="EC" id="3.1.1.32"/>
    </reaction>
</comment>
<dbReference type="Proteomes" id="UP000028411">
    <property type="component" value="Unassembled WGS sequence"/>
</dbReference>
<gene>
    <name evidence="19" type="ORF">BV95_00273</name>
</gene>
<feature type="signal peptide" evidence="17">
    <location>
        <begin position="1"/>
        <end position="20"/>
    </location>
</feature>
<feature type="region of interest" description="Disordered" evidence="18">
    <location>
        <begin position="139"/>
        <end position="162"/>
    </location>
</feature>
<dbReference type="PRINTS" id="PR01486">
    <property type="entry name" value="PHPHLIPASEA1"/>
</dbReference>
<keyword evidence="14 17" id="KW-0998">Cell outer membrane</keyword>
<dbReference type="PATRIC" id="fig|46429.4.peg.271"/>
<comment type="similarity">
    <text evidence="3 17">Belongs to the phospholipase A1 family.</text>
</comment>
<dbReference type="AlphaFoldDB" id="A0A081RKB1"/>
<evidence type="ECO:0000313" key="20">
    <source>
        <dbReference type="Proteomes" id="UP000028411"/>
    </source>
</evidence>
<evidence type="ECO:0000256" key="11">
    <source>
        <dbReference type="ARBA" id="ARBA00022963"/>
    </source>
</evidence>
<protein>
    <recommendedName>
        <fullName evidence="17">Phospholipase A1</fullName>
        <ecNumber evidence="17">3.1.1.32</ecNumber>
        <ecNumber evidence="17">3.1.1.4</ecNumber>
    </recommendedName>
    <alternativeName>
        <fullName evidence="17">Phosphatidylcholine 1-acylhydrolase</fullName>
    </alternativeName>
</protein>
<evidence type="ECO:0000256" key="17">
    <source>
        <dbReference type="RuleBase" id="RU366027"/>
    </source>
</evidence>
<keyword evidence="5" id="KW-1134">Transmembrane beta strand</keyword>
<feature type="binding site" description="in dimeric form" evidence="16">
    <location>
        <position position="280"/>
    </location>
    <ligand>
        <name>Ca(2+)</name>
        <dbReference type="ChEBI" id="CHEBI:29108"/>
        <label>1</label>
    </ligand>
</feature>
<sequence length="407" mass="43881">MRRAISLATIALAVPAAAHAASPVEILISDAGQEDETGAVLVDLRLLNDSGDPQGMALPDRIEAQVEQSGVSRTAWLERMATTPPNPIIPPGGFTRATYRLARRTNLSLEGAAISVPAWGTRQITLALRPADRGAQIATNTSAQSGPPNAPGLENKAVPPPSDRSAGNAFFANLSAYEPIYAVYGPGTDSAARIQISFKYQIFGTRRAQGLPLSWRDGLHFAYTQRMFWDLGADSSPFRNIDYQPELFYLTPSATLTRGISLSAQGGFRHESNGRSGLDSRSLNTLYVAPMAAFPLGGGYRLSVAPRFSLLVGDKSDNPDIRRYRGNSSLFLEVGKDDGLRLTTSTRFSVSSGKGALAADFSYPLSRLLGGGPDFYLFGQSFIGYGENLLDYDRHTTRFRLGVALVR</sequence>
<dbReference type="Gene3D" id="2.40.230.10">
    <property type="entry name" value="Phospholipase A1"/>
    <property type="match status" value="1"/>
</dbReference>
<keyword evidence="11 17" id="KW-0442">Lipid degradation</keyword>
<dbReference type="GO" id="GO:0009279">
    <property type="term" value="C:cell outer membrane"/>
    <property type="evidence" value="ECO:0007669"/>
    <property type="project" value="UniProtKB-SubCell"/>
</dbReference>
<dbReference type="PANTHER" id="PTHR40457:SF1">
    <property type="entry name" value="PHOSPHOLIPASE A1"/>
    <property type="match status" value="1"/>
</dbReference>
<evidence type="ECO:0000256" key="9">
    <source>
        <dbReference type="ARBA" id="ARBA00022801"/>
    </source>
</evidence>
<comment type="function">
    <text evidence="17">Hydrolysis of phosphatidylcholine with phospholipase A2 (EC 3.1.1.4) and phospholipase A1 (EC 3.1.1.32) activities.</text>
</comment>
<dbReference type="OrthoDB" id="188433at2"/>
<evidence type="ECO:0000256" key="8">
    <source>
        <dbReference type="ARBA" id="ARBA00022729"/>
    </source>
</evidence>
<evidence type="ECO:0000256" key="13">
    <source>
        <dbReference type="ARBA" id="ARBA00023136"/>
    </source>
</evidence>
<comment type="caution">
    <text evidence="19">The sequence shown here is derived from an EMBL/GenBank/DDBJ whole genome shotgun (WGS) entry which is preliminary data.</text>
</comment>
<feature type="chain" id="PRO_5019620397" description="Phospholipase A1" evidence="17">
    <location>
        <begin position="21"/>
        <end position="407"/>
    </location>
</feature>
<evidence type="ECO:0000256" key="3">
    <source>
        <dbReference type="ARBA" id="ARBA00010525"/>
    </source>
</evidence>
<evidence type="ECO:0000256" key="2">
    <source>
        <dbReference type="ARBA" id="ARBA00001604"/>
    </source>
</evidence>
<evidence type="ECO:0000256" key="14">
    <source>
        <dbReference type="ARBA" id="ARBA00023237"/>
    </source>
</evidence>
<feature type="binding site" description="in dimeric form" evidence="16">
    <location>
        <position position="235"/>
    </location>
    <ligand>
        <name>Ca(2+)</name>
        <dbReference type="ChEBI" id="CHEBI:29108"/>
        <label>1</label>
    </ligand>
</feature>
<keyword evidence="12 17" id="KW-0443">Lipid metabolism</keyword>
<keyword evidence="10 16" id="KW-0106">Calcium</keyword>
<dbReference type="EC" id="3.1.1.32" evidence="17"/>
<evidence type="ECO:0000256" key="4">
    <source>
        <dbReference type="ARBA" id="ARBA00011702"/>
    </source>
</evidence>
<comment type="cofactor">
    <cofactor evidence="17">
        <name>Ca(2+)</name>
        <dbReference type="ChEBI" id="CHEBI:29108"/>
    </cofactor>
    <text evidence="17">Binds 1 Ca(2+) ion per monomer. In the dimeric form the Ca(2+) is bound by different amino acids with binding of each Ca(2+) shared with ligands coming from each monomer. The Ca(2+) ion may have a role in catalysis.</text>
</comment>
<dbReference type="PANTHER" id="PTHR40457">
    <property type="entry name" value="PHOSPHOLIPASE A1"/>
    <property type="match status" value="1"/>
</dbReference>
<evidence type="ECO:0000256" key="10">
    <source>
        <dbReference type="ARBA" id="ARBA00022837"/>
    </source>
</evidence>
<dbReference type="Pfam" id="PF02253">
    <property type="entry name" value="PLA1"/>
    <property type="match status" value="1"/>
</dbReference>
<keyword evidence="7 16" id="KW-0479">Metal-binding</keyword>
<feature type="binding site" description="in dimeric form" evidence="16">
    <location>
        <position position="317"/>
    </location>
    <ligand>
        <name>Ca(2+)</name>
        <dbReference type="ChEBI" id="CHEBI:29108"/>
        <label>1</label>
    </ligand>
</feature>